<feature type="domain" description="Carrier" evidence="4">
    <location>
        <begin position="40"/>
        <end position="115"/>
    </location>
</feature>
<dbReference type="GO" id="GO:0031177">
    <property type="term" value="F:phosphopantetheine binding"/>
    <property type="evidence" value="ECO:0007669"/>
    <property type="project" value="InterPro"/>
</dbReference>
<dbReference type="Proteomes" id="UP000639606">
    <property type="component" value="Unassembled WGS sequence"/>
</dbReference>
<reference evidence="5" key="2">
    <citation type="submission" date="2020-09" db="EMBL/GenBank/DDBJ databases">
        <authorList>
            <person name="Sun Q."/>
            <person name="Ohkuma M."/>
        </authorList>
    </citation>
    <scope>NUCLEOTIDE SEQUENCE</scope>
    <source>
        <strain evidence="5">JCM 3313</strain>
    </source>
</reference>
<evidence type="ECO:0000256" key="1">
    <source>
        <dbReference type="ARBA" id="ARBA00001957"/>
    </source>
</evidence>
<gene>
    <name evidence="5" type="ORF">GCM10010185_71980</name>
</gene>
<dbReference type="EMBL" id="BMRG01000043">
    <property type="protein sequence ID" value="GGP88113.1"/>
    <property type="molecule type" value="Genomic_DNA"/>
</dbReference>
<dbReference type="Gene3D" id="3.30.300.30">
    <property type="match status" value="1"/>
</dbReference>
<dbReference type="AlphaFoldDB" id="A0A918EHE7"/>
<dbReference type="GO" id="GO:0005829">
    <property type="term" value="C:cytosol"/>
    <property type="evidence" value="ECO:0007669"/>
    <property type="project" value="TreeGrafter"/>
</dbReference>
<evidence type="ECO:0000259" key="4">
    <source>
        <dbReference type="PROSITE" id="PS50075"/>
    </source>
</evidence>
<dbReference type="FunFam" id="1.10.1200.10:FF:000016">
    <property type="entry name" value="Non-ribosomal peptide synthase"/>
    <property type="match status" value="1"/>
</dbReference>
<dbReference type="SMART" id="SM00823">
    <property type="entry name" value="PKS_PP"/>
    <property type="match status" value="1"/>
</dbReference>
<evidence type="ECO:0000313" key="6">
    <source>
        <dbReference type="Proteomes" id="UP000639606"/>
    </source>
</evidence>
<dbReference type="GO" id="GO:0043041">
    <property type="term" value="P:amino acid activation for nonribosomal peptide biosynthetic process"/>
    <property type="evidence" value="ECO:0007669"/>
    <property type="project" value="TreeGrafter"/>
</dbReference>
<evidence type="ECO:0000256" key="2">
    <source>
        <dbReference type="ARBA" id="ARBA00022450"/>
    </source>
</evidence>
<dbReference type="PROSITE" id="PS50075">
    <property type="entry name" value="CARRIER"/>
    <property type="match status" value="1"/>
</dbReference>
<evidence type="ECO:0000313" key="5">
    <source>
        <dbReference type="EMBL" id="GGP88113.1"/>
    </source>
</evidence>
<dbReference type="PANTHER" id="PTHR45527:SF14">
    <property type="entry name" value="PLIPASTATIN SYNTHASE SUBUNIT B"/>
    <property type="match status" value="1"/>
</dbReference>
<name>A0A918EHE7_9PSEU</name>
<dbReference type="PANTHER" id="PTHR45527">
    <property type="entry name" value="NONRIBOSOMAL PEPTIDE SYNTHETASE"/>
    <property type="match status" value="1"/>
</dbReference>
<keyword evidence="3" id="KW-0597">Phosphoprotein</keyword>
<dbReference type="Pfam" id="PF00550">
    <property type="entry name" value="PP-binding"/>
    <property type="match status" value="1"/>
</dbReference>
<comment type="cofactor">
    <cofactor evidence="1">
        <name>pantetheine 4'-phosphate</name>
        <dbReference type="ChEBI" id="CHEBI:47942"/>
    </cofactor>
</comment>
<dbReference type="SUPFAM" id="SSF47336">
    <property type="entry name" value="ACP-like"/>
    <property type="match status" value="1"/>
</dbReference>
<dbReference type="SUPFAM" id="SSF56801">
    <property type="entry name" value="Acetyl-CoA synthetase-like"/>
    <property type="match status" value="1"/>
</dbReference>
<sequence>MVPSAVVVLDRMPLTNNGKLDKRALPAPTDDALAKADYTAPSGAAQERVAALFADLLGVPDVGAHDSFFDLGGNSILAVRLTSLVEEEFDLDFTVRQVFEHATVARLAEAVEAAIRAEVARLSEAEVRTHSLESRGYTS</sequence>
<reference evidence="5" key="1">
    <citation type="journal article" date="2014" name="Int. J. Syst. Evol. Microbiol.">
        <title>Complete genome sequence of Corynebacterium casei LMG S-19264T (=DSM 44701T), isolated from a smear-ripened cheese.</title>
        <authorList>
            <consortium name="US DOE Joint Genome Institute (JGI-PGF)"/>
            <person name="Walter F."/>
            <person name="Albersmeier A."/>
            <person name="Kalinowski J."/>
            <person name="Ruckert C."/>
        </authorList>
    </citation>
    <scope>NUCLEOTIDE SEQUENCE</scope>
    <source>
        <strain evidence="5">JCM 3313</strain>
    </source>
</reference>
<dbReference type="GO" id="GO:0072330">
    <property type="term" value="P:monocarboxylic acid biosynthetic process"/>
    <property type="evidence" value="ECO:0007669"/>
    <property type="project" value="UniProtKB-ARBA"/>
</dbReference>
<dbReference type="InterPro" id="IPR020806">
    <property type="entry name" value="PKS_PP-bd"/>
</dbReference>
<keyword evidence="2" id="KW-0596">Phosphopantetheine</keyword>
<proteinExistence type="predicted"/>
<dbReference type="Gene3D" id="1.10.1200.10">
    <property type="entry name" value="ACP-like"/>
    <property type="match status" value="1"/>
</dbReference>
<dbReference type="PROSITE" id="PS00012">
    <property type="entry name" value="PHOSPHOPANTETHEINE"/>
    <property type="match status" value="1"/>
</dbReference>
<protein>
    <recommendedName>
        <fullName evidence="4">Carrier domain-containing protein</fullName>
    </recommendedName>
</protein>
<dbReference type="InterPro" id="IPR036736">
    <property type="entry name" value="ACP-like_sf"/>
</dbReference>
<accession>A0A918EHE7</accession>
<evidence type="ECO:0000256" key="3">
    <source>
        <dbReference type="ARBA" id="ARBA00022553"/>
    </source>
</evidence>
<comment type="caution">
    <text evidence="5">The sequence shown here is derived from an EMBL/GenBank/DDBJ whole genome shotgun (WGS) entry which is preliminary data.</text>
</comment>
<dbReference type="InterPro" id="IPR006162">
    <property type="entry name" value="Ppantetheine_attach_site"/>
</dbReference>
<organism evidence="5 6">
    <name type="scientific">Saccharothrix coeruleofusca</name>
    <dbReference type="NCBI Taxonomy" id="33919"/>
    <lineage>
        <taxon>Bacteria</taxon>
        <taxon>Bacillati</taxon>
        <taxon>Actinomycetota</taxon>
        <taxon>Actinomycetes</taxon>
        <taxon>Pseudonocardiales</taxon>
        <taxon>Pseudonocardiaceae</taxon>
        <taxon>Saccharothrix</taxon>
    </lineage>
</organism>
<keyword evidence="6" id="KW-1185">Reference proteome</keyword>
<dbReference type="SMART" id="SM01294">
    <property type="entry name" value="PKS_PP_betabranch"/>
    <property type="match status" value="1"/>
</dbReference>
<dbReference type="GO" id="GO:0044550">
    <property type="term" value="P:secondary metabolite biosynthetic process"/>
    <property type="evidence" value="ECO:0007669"/>
    <property type="project" value="TreeGrafter"/>
</dbReference>
<dbReference type="InterPro" id="IPR045851">
    <property type="entry name" value="AMP-bd_C_sf"/>
</dbReference>
<dbReference type="InterPro" id="IPR009081">
    <property type="entry name" value="PP-bd_ACP"/>
</dbReference>